<dbReference type="InterPro" id="IPR019533">
    <property type="entry name" value="Peptidase_S26"/>
</dbReference>
<dbReference type="InterPro" id="IPR000223">
    <property type="entry name" value="Pept_S26A_signal_pept_1"/>
</dbReference>
<gene>
    <name evidence="9" type="ORF">UABAM_05077</name>
</gene>
<keyword evidence="7" id="KW-1133">Transmembrane helix</keyword>
<dbReference type="GO" id="GO:0006465">
    <property type="term" value="P:signal peptide processing"/>
    <property type="evidence" value="ECO:0007669"/>
    <property type="project" value="InterPro"/>
</dbReference>
<dbReference type="GO" id="GO:0016020">
    <property type="term" value="C:membrane"/>
    <property type="evidence" value="ECO:0007669"/>
    <property type="project" value="UniProtKB-SubCell"/>
</dbReference>
<dbReference type="Pfam" id="PF10502">
    <property type="entry name" value="Peptidase_S26"/>
    <property type="match status" value="1"/>
</dbReference>
<dbReference type="AlphaFoldDB" id="A0A5S9ISF5"/>
<dbReference type="InterPro" id="IPR036286">
    <property type="entry name" value="LexA/Signal_pep-like_sf"/>
</dbReference>
<name>A0A5S9ISF5_UABAM</name>
<dbReference type="InterPro" id="IPR019758">
    <property type="entry name" value="Pept_S26A_signal_pept_1_CS"/>
</dbReference>
<dbReference type="Gene3D" id="2.10.109.10">
    <property type="entry name" value="Umud Fragment, subunit A"/>
    <property type="match status" value="1"/>
</dbReference>
<evidence type="ECO:0000259" key="8">
    <source>
        <dbReference type="Pfam" id="PF10502"/>
    </source>
</evidence>
<evidence type="ECO:0000256" key="7">
    <source>
        <dbReference type="RuleBase" id="RU362042"/>
    </source>
</evidence>
<feature type="active site" evidence="6">
    <location>
        <position position="119"/>
    </location>
</feature>
<evidence type="ECO:0000256" key="4">
    <source>
        <dbReference type="ARBA" id="ARBA00019232"/>
    </source>
</evidence>
<dbReference type="KEGG" id="uam:UABAM_05077"/>
<dbReference type="NCBIfam" id="TIGR02227">
    <property type="entry name" value="sigpep_I_bact"/>
    <property type="match status" value="1"/>
</dbReference>
<comment type="similarity">
    <text evidence="2 7">Belongs to the peptidase S26 family.</text>
</comment>
<dbReference type="PANTHER" id="PTHR43390">
    <property type="entry name" value="SIGNAL PEPTIDASE I"/>
    <property type="match status" value="1"/>
</dbReference>
<dbReference type="GO" id="GO:0009003">
    <property type="term" value="F:signal peptidase activity"/>
    <property type="evidence" value="ECO:0007669"/>
    <property type="project" value="UniProtKB-EC"/>
</dbReference>
<dbReference type="SUPFAM" id="SSF51306">
    <property type="entry name" value="LexA/Signal peptidase"/>
    <property type="match status" value="1"/>
</dbReference>
<dbReference type="PROSITE" id="PS00760">
    <property type="entry name" value="SPASE_I_2"/>
    <property type="match status" value="1"/>
</dbReference>
<dbReference type="PANTHER" id="PTHR43390:SF1">
    <property type="entry name" value="CHLOROPLAST PROCESSING PEPTIDASE"/>
    <property type="match status" value="1"/>
</dbReference>
<evidence type="ECO:0000256" key="6">
    <source>
        <dbReference type="PIRSR" id="PIRSR600223-1"/>
    </source>
</evidence>
<evidence type="ECO:0000256" key="3">
    <source>
        <dbReference type="ARBA" id="ARBA00013208"/>
    </source>
</evidence>
<comment type="subcellular location">
    <subcellularLocation>
        <location evidence="7">Membrane</location>
        <topology evidence="7">Single-pass type II membrane protein</topology>
    </subcellularLocation>
</comment>
<feature type="active site" evidence="6">
    <location>
        <position position="57"/>
    </location>
</feature>
<dbReference type="RefSeq" id="WP_151970737.1">
    <property type="nucleotide sequence ID" value="NZ_AP019860.1"/>
</dbReference>
<dbReference type="PRINTS" id="PR00727">
    <property type="entry name" value="LEADERPTASE"/>
</dbReference>
<evidence type="ECO:0000256" key="5">
    <source>
        <dbReference type="ARBA" id="ARBA00022801"/>
    </source>
</evidence>
<dbReference type="EC" id="3.4.21.89" evidence="3 7"/>
<protein>
    <recommendedName>
        <fullName evidence="4 7">Signal peptidase I</fullName>
        <ecNumber evidence="3 7">3.4.21.89</ecNumber>
    </recommendedName>
</protein>
<dbReference type="InterPro" id="IPR019757">
    <property type="entry name" value="Pept_S26A_signal_pept_1_Lys-AS"/>
</dbReference>
<keyword evidence="7" id="KW-0472">Membrane</keyword>
<evidence type="ECO:0000256" key="1">
    <source>
        <dbReference type="ARBA" id="ARBA00000677"/>
    </source>
</evidence>
<dbReference type="GO" id="GO:0004252">
    <property type="term" value="F:serine-type endopeptidase activity"/>
    <property type="evidence" value="ECO:0007669"/>
    <property type="project" value="InterPro"/>
</dbReference>
<proteinExistence type="inferred from homology"/>
<organism evidence="9 10">
    <name type="scientific">Uabimicrobium amorphum</name>
    <dbReference type="NCBI Taxonomy" id="2596890"/>
    <lineage>
        <taxon>Bacteria</taxon>
        <taxon>Pseudomonadati</taxon>
        <taxon>Planctomycetota</taxon>
        <taxon>Candidatus Uabimicrobiia</taxon>
        <taxon>Candidatus Uabimicrobiales</taxon>
        <taxon>Candidatus Uabimicrobiaceae</taxon>
        <taxon>Candidatus Uabimicrobium</taxon>
    </lineage>
</organism>
<feature type="domain" description="Peptidase S26" evidence="8">
    <location>
        <begin position="28"/>
        <end position="225"/>
    </location>
</feature>
<dbReference type="EMBL" id="AP019860">
    <property type="protein sequence ID" value="BBM86691.1"/>
    <property type="molecule type" value="Genomic_DNA"/>
</dbReference>
<accession>A0A5S9ISF5</accession>
<dbReference type="PROSITE" id="PS00761">
    <property type="entry name" value="SPASE_I_3"/>
    <property type="match status" value="1"/>
</dbReference>
<dbReference type="CDD" id="cd06530">
    <property type="entry name" value="S26_SPase_I"/>
    <property type="match status" value="1"/>
</dbReference>
<reference evidence="9 10" key="1">
    <citation type="submission" date="2019-08" db="EMBL/GenBank/DDBJ databases">
        <title>Complete genome sequence of Candidatus Uab amorphum.</title>
        <authorList>
            <person name="Shiratori T."/>
            <person name="Suzuki S."/>
            <person name="Kakizawa Y."/>
            <person name="Ishida K."/>
        </authorList>
    </citation>
    <scope>NUCLEOTIDE SEQUENCE [LARGE SCALE GENOMIC DNA]</scope>
    <source>
        <strain evidence="9 10">SRT547</strain>
    </source>
</reference>
<evidence type="ECO:0000313" key="9">
    <source>
        <dbReference type="EMBL" id="BBM86691.1"/>
    </source>
</evidence>
<comment type="catalytic activity">
    <reaction evidence="1 7">
        <text>Cleavage of hydrophobic, N-terminal signal or leader sequences from secreted and periplasmic proteins.</text>
        <dbReference type="EC" id="3.4.21.89"/>
    </reaction>
</comment>
<keyword evidence="10" id="KW-1185">Reference proteome</keyword>
<keyword evidence="7" id="KW-0812">Transmembrane</keyword>
<evidence type="ECO:0000256" key="2">
    <source>
        <dbReference type="ARBA" id="ARBA00009370"/>
    </source>
</evidence>
<evidence type="ECO:0000313" key="10">
    <source>
        <dbReference type="Proteomes" id="UP000326354"/>
    </source>
</evidence>
<keyword evidence="7" id="KW-0645">Protease</keyword>
<keyword evidence="5 7" id="KW-0378">Hydrolase</keyword>
<sequence length="241" mass="27875">MLHDFHSFVPSSKGNKIHKNKSYRVAEDWIKTIVVFGAFYITFINLIAEPYRIPTGSMEPTFYGIPVKNGVKSNPNSLFHLFKGDHILAWKGIIKYDTIRRGDIVAFVSLENPDMFVIKRVVGLPGDKIRVKFPHVYINGKKLQEPQIFQNIKYNHVREIPIVNHRREIVGFDRQMYRWACKSEITVPKDCYFVMGDNTNNSKDSRVWGWLPKSNILGKASSIWFPVKRATSVEVNKLFGD</sequence>
<dbReference type="Proteomes" id="UP000326354">
    <property type="component" value="Chromosome"/>
</dbReference>
<feature type="transmembrane region" description="Helical" evidence="7">
    <location>
        <begin position="29"/>
        <end position="48"/>
    </location>
</feature>
<dbReference type="OrthoDB" id="9802919at2"/>